<protein>
    <submittedName>
        <fullName evidence="1">Uncharacterized protein</fullName>
    </submittedName>
</protein>
<accession>A0A1B8QH01</accession>
<comment type="caution">
    <text evidence="1">The sequence shown here is derived from an EMBL/GenBank/DDBJ whole genome shotgun (WGS) entry which is preliminary data.</text>
</comment>
<name>A0A1B8QH01_9GAMM</name>
<dbReference type="AlphaFoldDB" id="A0A1B8QH01"/>
<organism evidence="1 2">
    <name type="scientific">Faucicola atlantae</name>
    <dbReference type="NCBI Taxonomy" id="34059"/>
    <lineage>
        <taxon>Bacteria</taxon>
        <taxon>Pseudomonadati</taxon>
        <taxon>Pseudomonadota</taxon>
        <taxon>Gammaproteobacteria</taxon>
        <taxon>Moraxellales</taxon>
        <taxon>Moraxellaceae</taxon>
        <taxon>Faucicola</taxon>
    </lineage>
</organism>
<dbReference type="EMBL" id="LZNA01000023">
    <property type="protein sequence ID" value="OBX82385.1"/>
    <property type="molecule type" value="Genomic_DNA"/>
</dbReference>
<reference evidence="1 2" key="1">
    <citation type="submission" date="2016-06" db="EMBL/GenBank/DDBJ databases">
        <title>Draft genome of Moraxella atlantae CCUG 59586.</title>
        <authorList>
            <person name="Salva-Serra F."/>
            <person name="Engstrom-Jakobsson H."/>
            <person name="Thorell K."/>
            <person name="Gonzales-Siles L."/>
            <person name="Karlsson R."/>
            <person name="Boulund F."/>
            <person name="Engstrand L."/>
            <person name="Kristiansson E."/>
            <person name="Moore E."/>
        </authorList>
    </citation>
    <scope>NUCLEOTIDE SEQUENCE [LARGE SCALE GENOMIC DNA]</scope>
    <source>
        <strain evidence="1 2">CCUG 59586</strain>
    </source>
</reference>
<proteinExistence type="predicted"/>
<evidence type="ECO:0000313" key="2">
    <source>
        <dbReference type="Proteomes" id="UP000092616"/>
    </source>
</evidence>
<sequence length="87" mass="9989">MPVCSLYVGVKSHKESSGYCKKLPVTVCQNFVCYIRQYFTQFLKTKKIPVSHSFAKWQDCLSKLGETVRHLWVLQTMEQLSLGALCV</sequence>
<evidence type="ECO:0000313" key="1">
    <source>
        <dbReference type="EMBL" id="OBX82385.1"/>
    </source>
</evidence>
<dbReference type="Proteomes" id="UP000092616">
    <property type="component" value="Unassembled WGS sequence"/>
</dbReference>
<keyword evidence="2" id="KW-1185">Reference proteome</keyword>
<gene>
    <name evidence="1" type="ORF">A9306_00660</name>
</gene>